<reference evidence="2" key="1">
    <citation type="submission" date="2022-12" db="EMBL/GenBank/DDBJ databases">
        <title>Reference genome sequencing for broad-spectrum identification of bacterial and archaeal isolates by mass spectrometry.</title>
        <authorList>
            <person name="Sekiguchi Y."/>
            <person name="Tourlousse D.M."/>
        </authorList>
    </citation>
    <scope>NUCLEOTIDE SEQUENCE</scope>
    <source>
        <strain evidence="2">14</strain>
    </source>
</reference>
<comment type="caution">
    <text evidence="2">The sequence shown here is derived from an EMBL/GenBank/DDBJ whole genome shotgun (WGS) entry which is preliminary data.</text>
</comment>
<evidence type="ECO:0000256" key="1">
    <source>
        <dbReference type="SAM" id="MobiDB-lite"/>
    </source>
</evidence>
<gene>
    <name evidence="2" type="ORF">ARHIZOSPH14_20920</name>
</gene>
<feature type="region of interest" description="Disordered" evidence="1">
    <location>
        <begin position="17"/>
        <end position="66"/>
    </location>
</feature>
<dbReference type="AlphaFoldDB" id="A0A9W6CWY2"/>
<organism evidence="2 3">
    <name type="scientific">Agromyces rhizosphaerae</name>
    <dbReference type="NCBI Taxonomy" id="88374"/>
    <lineage>
        <taxon>Bacteria</taxon>
        <taxon>Bacillati</taxon>
        <taxon>Actinomycetota</taxon>
        <taxon>Actinomycetes</taxon>
        <taxon>Micrococcales</taxon>
        <taxon>Microbacteriaceae</taxon>
        <taxon>Agromyces</taxon>
    </lineage>
</organism>
<keyword evidence="3" id="KW-1185">Reference proteome</keyword>
<evidence type="ECO:0000313" key="3">
    <source>
        <dbReference type="Proteomes" id="UP001144396"/>
    </source>
</evidence>
<dbReference type="EMBL" id="BSDP01000001">
    <property type="protein sequence ID" value="GLI27850.1"/>
    <property type="molecule type" value="Genomic_DNA"/>
</dbReference>
<name>A0A9W6CWY2_9MICO</name>
<protein>
    <submittedName>
        <fullName evidence="2">Uncharacterized protein</fullName>
    </submittedName>
</protein>
<evidence type="ECO:0000313" key="2">
    <source>
        <dbReference type="EMBL" id="GLI27850.1"/>
    </source>
</evidence>
<accession>A0A9W6CWY2</accession>
<proteinExistence type="predicted"/>
<dbReference type="Proteomes" id="UP001144396">
    <property type="component" value="Unassembled WGS sequence"/>
</dbReference>
<sequence>MGPGVVLGTTADSQAYVHFRQIPKRGRNRSRDVPGRLPQSADEPGSVALGTSLVRGPSTTSAGNTKDRAVRCYCG</sequence>